<dbReference type="Proteomes" id="UP001516061">
    <property type="component" value="Unassembled WGS sequence"/>
</dbReference>
<accession>A0ABX2FYV4</accession>
<name>A0ABX2FYV4_9BURK</name>
<protein>
    <submittedName>
        <fullName evidence="1">Uncharacterized protein</fullName>
    </submittedName>
</protein>
<reference evidence="1 2" key="1">
    <citation type="submission" date="2020-05" db="EMBL/GenBank/DDBJ databases">
        <title>Genomic Encyclopedia of Type Strains, Phase IV (KMG-V): Genome sequencing to study the core and pangenomes of soil and plant-associated prokaryotes.</title>
        <authorList>
            <person name="Whitman W."/>
        </authorList>
    </citation>
    <scope>NUCLEOTIDE SEQUENCE [LARGE SCALE GENOMIC DNA]</scope>
    <source>
        <strain evidence="1 2">C29</strain>
    </source>
</reference>
<proteinExistence type="predicted"/>
<comment type="caution">
    <text evidence="1">The sequence shown here is derived from an EMBL/GenBank/DDBJ whole genome shotgun (WGS) entry which is preliminary data.</text>
</comment>
<sequence length="176" mass="18471">MRETFTPPAELAPAADAAESVLIWAEDAARRLLERDSPASAPELLRRVAQGGAVLRLTLSGSVQRCALLLQVVEAGHGGDCCRSVPVPDDLAAELPPVLLALLHMVDVARTSGRRPARRLVALSRSVEASSAGIVFRVDLRGSLACIAATDPGGIVLMRAACLREGPGMDARPSIH</sequence>
<keyword evidence="2" id="KW-1185">Reference proteome</keyword>
<dbReference type="RefSeq" id="WP_173804176.1">
    <property type="nucleotide sequence ID" value="NZ_JABSNM010000003.1"/>
</dbReference>
<organism evidence="1 2">
    <name type="scientific">Sphaerotilus uruguayifluvii</name>
    <dbReference type="NCBI Taxonomy" id="2735897"/>
    <lineage>
        <taxon>Bacteria</taxon>
        <taxon>Pseudomonadati</taxon>
        <taxon>Pseudomonadota</taxon>
        <taxon>Betaproteobacteria</taxon>
        <taxon>Burkholderiales</taxon>
        <taxon>Sphaerotilaceae</taxon>
        <taxon>Sphaerotilus</taxon>
    </lineage>
</organism>
<evidence type="ECO:0000313" key="1">
    <source>
        <dbReference type="EMBL" id="NRT55189.1"/>
    </source>
</evidence>
<dbReference type="EMBL" id="JABSNM010000003">
    <property type="protein sequence ID" value="NRT55189.1"/>
    <property type="molecule type" value="Genomic_DNA"/>
</dbReference>
<gene>
    <name evidence="1" type="ORF">HNQ01_000899</name>
</gene>
<evidence type="ECO:0000313" key="2">
    <source>
        <dbReference type="Proteomes" id="UP001516061"/>
    </source>
</evidence>